<gene>
    <name evidence="1" type="ORF">PCOR1329_LOCUS45908</name>
</gene>
<evidence type="ECO:0008006" key="3">
    <source>
        <dbReference type="Google" id="ProtNLM"/>
    </source>
</evidence>
<comment type="caution">
    <text evidence="1">The sequence shown here is derived from an EMBL/GenBank/DDBJ whole genome shotgun (WGS) entry which is preliminary data.</text>
</comment>
<organism evidence="1 2">
    <name type="scientific">Prorocentrum cordatum</name>
    <dbReference type="NCBI Taxonomy" id="2364126"/>
    <lineage>
        <taxon>Eukaryota</taxon>
        <taxon>Sar</taxon>
        <taxon>Alveolata</taxon>
        <taxon>Dinophyceae</taxon>
        <taxon>Prorocentrales</taxon>
        <taxon>Prorocentraceae</taxon>
        <taxon>Prorocentrum</taxon>
    </lineage>
</organism>
<proteinExistence type="predicted"/>
<dbReference type="Pfam" id="PF11958">
    <property type="entry name" value="DUF3472"/>
    <property type="match status" value="1"/>
</dbReference>
<dbReference type="EMBL" id="CAUYUJ010015516">
    <property type="protein sequence ID" value="CAK0855062.1"/>
    <property type="molecule type" value="Genomic_DNA"/>
</dbReference>
<protein>
    <recommendedName>
        <fullName evidence="3">DUF5077 domain-containing protein</fullName>
    </recommendedName>
</protein>
<dbReference type="Proteomes" id="UP001189429">
    <property type="component" value="Unassembled WGS sequence"/>
</dbReference>
<accession>A0ABN9U8J1</accession>
<sequence>MHVLCDLRFYGGYCGIQQHDGTKQQVLFSLWDHPQAGLRVQNRSLCDGVVASPFGGEGKGMGAYCVSGSGAPEDCELAAWEPGATYTFAVQSAAVDGGSEVTCWFHKPDSGWVEFARHFRPEPADEEGGRLSGLYSFIEDFGGNSVRRSGLYAAWVQESPRGPWRPVKGVRGTSTAEADVPNKRLAAVACGDGYQRVELTTGGDALPSCGLFAGALELPPAPALLHELRAAL</sequence>
<evidence type="ECO:0000313" key="1">
    <source>
        <dbReference type="EMBL" id="CAK0855062.1"/>
    </source>
</evidence>
<dbReference type="InterPro" id="IPR021862">
    <property type="entry name" value="DUF3472"/>
</dbReference>
<evidence type="ECO:0000313" key="2">
    <source>
        <dbReference type="Proteomes" id="UP001189429"/>
    </source>
</evidence>
<reference evidence="1" key="1">
    <citation type="submission" date="2023-10" db="EMBL/GenBank/DDBJ databases">
        <authorList>
            <person name="Chen Y."/>
            <person name="Shah S."/>
            <person name="Dougan E. K."/>
            <person name="Thang M."/>
            <person name="Chan C."/>
        </authorList>
    </citation>
    <scope>NUCLEOTIDE SEQUENCE [LARGE SCALE GENOMIC DNA]</scope>
</reference>
<name>A0ABN9U8J1_9DINO</name>
<keyword evidence="2" id="KW-1185">Reference proteome</keyword>